<dbReference type="PIRSF" id="PIRSF000332">
    <property type="entry name" value="FMO"/>
    <property type="match status" value="1"/>
</dbReference>
<dbReference type="GO" id="GO:0004499">
    <property type="term" value="F:N,N-dimethylaniline monooxygenase activity"/>
    <property type="evidence" value="ECO:0007669"/>
    <property type="project" value="InterPro"/>
</dbReference>
<keyword evidence="4" id="KW-0521">NADP</keyword>
<evidence type="ECO:0000256" key="2">
    <source>
        <dbReference type="ARBA" id="ARBA00022630"/>
    </source>
</evidence>
<dbReference type="EMBL" id="NBSH01000002">
    <property type="protein sequence ID" value="ORX40163.1"/>
    <property type="molecule type" value="Genomic_DNA"/>
</dbReference>
<proteinExistence type="inferred from homology"/>
<organism evidence="6 7">
    <name type="scientific">Kockovaella imperatae</name>
    <dbReference type="NCBI Taxonomy" id="4999"/>
    <lineage>
        <taxon>Eukaryota</taxon>
        <taxon>Fungi</taxon>
        <taxon>Dikarya</taxon>
        <taxon>Basidiomycota</taxon>
        <taxon>Agaricomycotina</taxon>
        <taxon>Tremellomycetes</taxon>
        <taxon>Tremellales</taxon>
        <taxon>Cuniculitremaceae</taxon>
        <taxon>Kockovaella</taxon>
    </lineage>
</organism>
<dbReference type="InterPro" id="IPR050346">
    <property type="entry name" value="FMO-like"/>
</dbReference>
<gene>
    <name evidence="6" type="ORF">BD324DRAFT_262764</name>
</gene>
<evidence type="ECO:0000256" key="1">
    <source>
        <dbReference type="ARBA" id="ARBA00009183"/>
    </source>
</evidence>
<dbReference type="OrthoDB" id="66881at2759"/>
<dbReference type="GO" id="GO:0050661">
    <property type="term" value="F:NADP binding"/>
    <property type="evidence" value="ECO:0007669"/>
    <property type="project" value="InterPro"/>
</dbReference>
<dbReference type="InterPro" id="IPR020946">
    <property type="entry name" value="Flavin_mOase-like"/>
</dbReference>
<reference evidence="6 7" key="1">
    <citation type="submission" date="2017-03" db="EMBL/GenBank/DDBJ databases">
        <title>Widespread Adenine N6-methylation of Active Genes in Fungi.</title>
        <authorList>
            <consortium name="DOE Joint Genome Institute"/>
            <person name="Mondo S.J."/>
            <person name="Dannebaum R.O."/>
            <person name="Kuo R.C."/>
            <person name="Louie K.B."/>
            <person name="Bewick A.J."/>
            <person name="Labutti K."/>
            <person name="Haridas S."/>
            <person name="Kuo A."/>
            <person name="Salamov A."/>
            <person name="Ahrendt S.R."/>
            <person name="Lau R."/>
            <person name="Bowen B.P."/>
            <person name="Lipzen A."/>
            <person name="Sullivan W."/>
            <person name="Andreopoulos W.B."/>
            <person name="Clum A."/>
            <person name="Lindquist E."/>
            <person name="Daum C."/>
            <person name="Northen T.R."/>
            <person name="Ramamoorthy G."/>
            <person name="Schmitz R.J."/>
            <person name="Gryganskyi A."/>
            <person name="Culley D."/>
            <person name="Magnuson J."/>
            <person name="James T.Y."/>
            <person name="O'Malley M.A."/>
            <person name="Stajich J.E."/>
            <person name="Spatafora J.W."/>
            <person name="Visel A."/>
            <person name="Grigoriev I.V."/>
        </authorList>
    </citation>
    <scope>NUCLEOTIDE SEQUENCE [LARGE SCALE GENOMIC DNA]</scope>
    <source>
        <strain evidence="6 7">NRRL Y-17943</strain>
    </source>
</reference>
<evidence type="ECO:0000313" key="6">
    <source>
        <dbReference type="EMBL" id="ORX40163.1"/>
    </source>
</evidence>
<evidence type="ECO:0000313" key="7">
    <source>
        <dbReference type="Proteomes" id="UP000193218"/>
    </source>
</evidence>
<dbReference type="STRING" id="4999.A0A1Y1UQ60"/>
<dbReference type="Proteomes" id="UP000193218">
    <property type="component" value="Unassembled WGS sequence"/>
</dbReference>
<evidence type="ECO:0000256" key="3">
    <source>
        <dbReference type="ARBA" id="ARBA00022827"/>
    </source>
</evidence>
<dbReference type="InParanoid" id="A0A1Y1UQ60"/>
<evidence type="ECO:0000256" key="4">
    <source>
        <dbReference type="ARBA" id="ARBA00022857"/>
    </source>
</evidence>
<dbReference type="GeneID" id="33554125"/>
<dbReference type="Pfam" id="PF00743">
    <property type="entry name" value="FMO-like"/>
    <property type="match status" value="1"/>
</dbReference>
<sequence length="524" mass="57936">MPAEHIRVAVVGLGVAGLAATKNLLEAGLQVTAFERNEYVGGLWKFNDSPDQLSVLKSTHPNGSKHFLAYSDFPLPADTPTYPSASVIHEWLNDYAKYFDLADHFRLGTTISRIDQVDHKFELHWSKGTEEHRERFDRVLITTGPFQRPRWPSIDGLDSSHPKVLHGHAYKTPEPFRGKSVVVLGSGNSACDICTELIGVAGKVYVSVRSGNRIFKVTEPPIDRIFTRRLFYKGGSVENTEYESQARATAAAGMDAAFKKHWPDYDLESLRMLPAPSNVHSIPGLNPHFIPALASGEITPIAGVKSIVPGKIITAEDVEISCDYVICATGGTFDYSILSPSIDPTNSKTSAWDECPRAEGLKIPRLYQGIFHPDVPGLAFIGPYESPSLANPADYDLMSSAIAQIWAENHSLPSKDDMAAWCDKCYEYQLKLVAEHKLPRPRLWKSELERWLNNAAGNGMNEAFANPDSALHQTDPELWDLCMDGVPNPYVYRLLPGREGARKAWPGARDAIFWANGQGTPPVI</sequence>
<name>A0A1Y1UQ60_9TREE</name>
<accession>A0A1Y1UQ60</accession>
<dbReference type="InterPro" id="IPR000960">
    <property type="entry name" value="Flavin_mOase"/>
</dbReference>
<keyword evidence="5" id="KW-0560">Oxidoreductase</keyword>
<dbReference type="Gene3D" id="3.50.50.60">
    <property type="entry name" value="FAD/NAD(P)-binding domain"/>
    <property type="match status" value="1"/>
</dbReference>
<keyword evidence="2" id="KW-0285">Flavoprotein</keyword>
<keyword evidence="3" id="KW-0274">FAD</keyword>
<evidence type="ECO:0000256" key="5">
    <source>
        <dbReference type="ARBA" id="ARBA00023002"/>
    </source>
</evidence>
<protein>
    <submittedName>
        <fullName evidence="6">Flavin monooxygenase-like protein</fullName>
    </submittedName>
</protein>
<dbReference type="PRINTS" id="PR00370">
    <property type="entry name" value="FMOXYGENASE"/>
</dbReference>
<dbReference type="AlphaFoldDB" id="A0A1Y1UQ60"/>
<keyword evidence="7" id="KW-1185">Reference proteome</keyword>
<dbReference type="SUPFAM" id="SSF51905">
    <property type="entry name" value="FAD/NAD(P)-binding domain"/>
    <property type="match status" value="2"/>
</dbReference>
<dbReference type="PANTHER" id="PTHR23023">
    <property type="entry name" value="DIMETHYLANILINE MONOOXYGENASE"/>
    <property type="match status" value="1"/>
</dbReference>
<dbReference type="GO" id="GO:0050660">
    <property type="term" value="F:flavin adenine dinucleotide binding"/>
    <property type="evidence" value="ECO:0007669"/>
    <property type="project" value="InterPro"/>
</dbReference>
<dbReference type="InterPro" id="IPR036188">
    <property type="entry name" value="FAD/NAD-bd_sf"/>
</dbReference>
<comment type="similarity">
    <text evidence="1">Belongs to the FMO family.</text>
</comment>
<dbReference type="RefSeq" id="XP_021873948.1">
    <property type="nucleotide sequence ID" value="XM_022012317.1"/>
</dbReference>
<comment type="caution">
    <text evidence="6">The sequence shown here is derived from an EMBL/GenBank/DDBJ whole genome shotgun (WGS) entry which is preliminary data.</text>
</comment>
<keyword evidence="6" id="KW-0503">Monooxygenase</keyword>